<keyword evidence="4" id="KW-0479">Metal-binding</keyword>
<feature type="domain" description="B12-binding" evidence="7">
    <location>
        <begin position="528"/>
        <end position="657"/>
    </location>
</feature>
<dbReference type="SUPFAM" id="SSF52242">
    <property type="entry name" value="Cobalamin (vitamin B12)-binding domain"/>
    <property type="match status" value="1"/>
</dbReference>
<dbReference type="RefSeq" id="WP_097068853.1">
    <property type="nucleotide sequence ID" value="NZ_OBMT01000001.1"/>
</dbReference>
<keyword evidence="9" id="KW-1185">Reference proteome</keyword>
<organism evidence="8 9">
    <name type="scientific">Rhodobacter maris</name>
    <dbReference type="NCBI Taxonomy" id="446682"/>
    <lineage>
        <taxon>Bacteria</taxon>
        <taxon>Pseudomonadati</taxon>
        <taxon>Pseudomonadota</taxon>
        <taxon>Alphaproteobacteria</taxon>
        <taxon>Rhodobacterales</taxon>
        <taxon>Rhodobacter group</taxon>
        <taxon>Rhodobacter</taxon>
    </lineage>
</organism>
<dbReference type="PANTHER" id="PTHR48101">
    <property type="entry name" value="METHYLMALONYL-COA MUTASE, MITOCHONDRIAL-RELATED"/>
    <property type="match status" value="1"/>
</dbReference>
<evidence type="ECO:0000259" key="7">
    <source>
        <dbReference type="PROSITE" id="PS51332"/>
    </source>
</evidence>
<dbReference type="Pfam" id="PF01642">
    <property type="entry name" value="MM_CoA_mutase"/>
    <property type="match status" value="1"/>
</dbReference>
<dbReference type="NCBIfam" id="TIGR00640">
    <property type="entry name" value="acid_CoA_mut_C"/>
    <property type="match status" value="1"/>
</dbReference>
<dbReference type="InterPro" id="IPR006099">
    <property type="entry name" value="MeMalonylCoA_mutase_a/b_cat"/>
</dbReference>
<keyword evidence="5" id="KW-0413">Isomerase</keyword>
<dbReference type="InterPro" id="IPR006098">
    <property type="entry name" value="MMCoA_mutase_a_cat"/>
</dbReference>
<reference evidence="9" key="1">
    <citation type="submission" date="2017-08" db="EMBL/GenBank/DDBJ databases">
        <authorList>
            <person name="Varghese N."/>
            <person name="Submissions S."/>
        </authorList>
    </citation>
    <scope>NUCLEOTIDE SEQUENCE [LARGE SCALE GENOMIC DNA]</scope>
    <source>
        <strain evidence="9">JA276</strain>
    </source>
</reference>
<name>A0A285RJY6_9RHOB</name>
<keyword evidence="3" id="KW-0846">Cobalamin</keyword>
<dbReference type="PANTHER" id="PTHR48101:SF3">
    <property type="entry name" value="COENZYME B12-DEPENDENT MUTASE"/>
    <property type="match status" value="1"/>
</dbReference>
<dbReference type="EMBL" id="OBMT01000001">
    <property type="protein sequence ID" value="SOB94420.1"/>
    <property type="molecule type" value="Genomic_DNA"/>
</dbReference>
<evidence type="ECO:0000256" key="1">
    <source>
        <dbReference type="ARBA" id="ARBA00001922"/>
    </source>
</evidence>
<evidence type="ECO:0000313" key="8">
    <source>
        <dbReference type="EMBL" id="SOB94420.1"/>
    </source>
</evidence>
<dbReference type="OrthoDB" id="9762378at2"/>
<keyword evidence="6" id="KW-0170">Cobalt</keyword>
<evidence type="ECO:0000256" key="6">
    <source>
        <dbReference type="ARBA" id="ARBA00023285"/>
    </source>
</evidence>
<dbReference type="InterPro" id="IPR036724">
    <property type="entry name" value="Cobalamin-bd_sf"/>
</dbReference>
<dbReference type="InterPro" id="IPR016176">
    <property type="entry name" value="Cbl-dep_enz_cat"/>
</dbReference>
<dbReference type="SUPFAM" id="SSF51703">
    <property type="entry name" value="Cobalamin (vitamin B12)-dependent enzymes"/>
    <property type="match status" value="1"/>
</dbReference>
<dbReference type="PROSITE" id="PS51332">
    <property type="entry name" value="B12_BINDING"/>
    <property type="match status" value="1"/>
</dbReference>
<dbReference type="InterPro" id="IPR006158">
    <property type="entry name" value="Cobalamin-bd"/>
</dbReference>
<dbReference type="Gene3D" id="3.20.20.240">
    <property type="entry name" value="Methylmalonyl-CoA mutase"/>
    <property type="match status" value="1"/>
</dbReference>
<dbReference type="InterPro" id="IPR006159">
    <property type="entry name" value="Acid_CoA_mut_C"/>
</dbReference>
<dbReference type="Pfam" id="PF02310">
    <property type="entry name" value="B12-binding"/>
    <property type="match status" value="1"/>
</dbReference>
<evidence type="ECO:0000256" key="4">
    <source>
        <dbReference type="ARBA" id="ARBA00022723"/>
    </source>
</evidence>
<dbReference type="Gene3D" id="3.40.50.280">
    <property type="entry name" value="Cobalamin-binding domain"/>
    <property type="match status" value="1"/>
</dbReference>
<dbReference type="AlphaFoldDB" id="A0A285RJY6"/>
<evidence type="ECO:0000256" key="5">
    <source>
        <dbReference type="ARBA" id="ARBA00023235"/>
    </source>
</evidence>
<dbReference type="NCBIfam" id="TIGR00641">
    <property type="entry name" value="acid_CoA_mut_N"/>
    <property type="match status" value="1"/>
</dbReference>
<proteinExistence type="inferred from homology"/>
<accession>A0A285RJY6</accession>
<gene>
    <name evidence="8" type="ORF">SAMN05877831_101441</name>
</gene>
<dbReference type="CDD" id="cd02071">
    <property type="entry name" value="MM_CoA_mut_B12_BD"/>
    <property type="match status" value="1"/>
</dbReference>
<comment type="similarity">
    <text evidence="2">Belongs to the methylmalonyl-CoA mutase family.</text>
</comment>
<evidence type="ECO:0000256" key="3">
    <source>
        <dbReference type="ARBA" id="ARBA00022628"/>
    </source>
</evidence>
<comment type="cofactor">
    <cofactor evidence="1">
        <name>adenosylcob(III)alamin</name>
        <dbReference type="ChEBI" id="CHEBI:18408"/>
    </cofactor>
</comment>
<evidence type="ECO:0000256" key="2">
    <source>
        <dbReference type="ARBA" id="ARBA00008465"/>
    </source>
</evidence>
<protein>
    <submittedName>
        <fullName evidence="8">(R)-ethylmalonyl-CoA mutase</fullName>
    </submittedName>
</protein>
<sequence>MTDTTKTAPATRRDKPWLFRTYAGHSTAEKSNALYRMNLAKGQTGLSVAFDLPTQTGYDSDHVLARGEVGKVGVPVCHLGDMRALFDQIPLEQMNTSMTINAPAPWLLALYIAVAEEQGADVSKLQGTVQNDLVKEYLSRGTYICPPRPSLTMITDVAAYTREHLPKWNPMNVCSYHLQEAGATPEQELAFALATAIAVLDDLKAKVPAESFPEMVGRISFFVNAGIRFVTEMCKMRAFTELWDEICRARYGIEDEKYRRFRYGVQVNSLGLTEQQPENNVYRILIEMLAVTLSKNARARAVQLPAWNEALGLPRPWDQQWSLRMQQIMAYETDLLEYGDLFDGNPAVTAKVEALKDGARQELATIDTMGGAIAAIDYMKERLVDSHAARIGGIESGETTIVGVNRWTEAEPSPLLGSDGGIMTVDPKVEEDQIARLQAWRATRDDAAVKAALEALRADAAGGRNIMPASIAAAKAGATTGEWAGVMRTVHGEYRGPTGVLRSPSNRIEGLDGIRAAVDVASSRLGRRLKLLVGKPGLDGHSNGAEQIAFRARDCGMDITYEGIRLTPEQIVAQAAEENAHVVGLSILSGSHLPLLEEVMERMRVAGLSHVPVVVGGIIPEEDAAKLKAFGVARIYTPKDFELNRIMMDIVALATPSEAAA</sequence>
<dbReference type="GO" id="GO:0046872">
    <property type="term" value="F:metal ion binding"/>
    <property type="evidence" value="ECO:0007669"/>
    <property type="project" value="UniProtKB-KW"/>
</dbReference>
<evidence type="ECO:0000313" key="9">
    <source>
        <dbReference type="Proteomes" id="UP000219111"/>
    </source>
</evidence>
<dbReference type="GO" id="GO:0031419">
    <property type="term" value="F:cobalamin binding"/>
    <property type="evidence" value="ECO:0007669"/>
    <property type="project" value="UniProtKB-KW"/>
</dbReference>
<dbReference type="Proteomes" id="UP000219111">
    <property type="component" value="Unassembled WGS sequence"/>
</dbReference>
<dbReference type="GO" id="GO:0004494">
    <property type="term" value="F:methylmalonyl-CoA mutase activity"/>
    <property type="evidence" value="ECO:0007669"/>
    <property type="project" value="InterPro"/>
</dbReference>